<accession>A0AAV7W620</accession>
<reference evidence="1" key="1">
    <citation type="journal article" date="2022" name="bioRxiv">
        <title>Sequencing and chromosome-scale assembly of the giantPleurodeles waltlgenome.</title>
        <authorList>
            <person name="Brown T."/>
            <person name="Elewa A."/>
            <person name="Iarovenko S."/>
            <person name="Subramanian E."/>
            <person name="Araus A.J."/>
            <person name="Petzold A."/>
            <person name="Susuki M."/>
            <person name="Suzuki K.-i.T."/>
            <person name="Hayashi T."/>
            <person name="Toyoda A."/>
            <person name="Oliveira C."/>
            <person name="Osipova E."/>
            <person name="Leigh N.D."/>
            <person name="Simon A."/>
            <person name="Yun M.H."/>
        </authorList>
    </citation>
    <scope>NUCLEOTIDE SEQUENCE</scope>
    <source>
        <strain evidence="1">20211129_DDA</strain>
        <tissue evidence="1">Liver</tissue>
    </source>
</reference>
<proteinExistence type="predicted"/>
<dbReference type="AlphaFoldDB" id="A0AAV7W620"/>
<comment type="caution">
    <text evidence="1">The sequence shown here is derived from an EMBL/GenBank/DDBJ whole genome shotgun (WGS) entry which is preliminary data.</text>
</comment>
<dbReference type="EMBL" id="JANPWB010000002">
    <property type="protein sequence ID" value="KAJ1207750.1"/>
    <property type="molecule type" value="Genomic_DNA"/>
</dbReference>
<dbReference type="Proteomes" id="UP001066276">
    <property type="component" value="Chromosome 1_2"/>
</dbReference>
<evidence type="ECO:0000313" key="2">
    <source>
        <dbReference type="Proteomes" id="UP001066276"/>
    </source>
</evidence>
<keyword evidence="2" id="KW-1185">Reference proteome</keyword>
<protein>
    <submittedName>
        <fullName evidence="1">Uncharacterized protein</fullName>
    </submittedName>
</protein>
<sequence length="74" mass="8520">MLLTYEDTLTQIRDTVSHFLAVNDTPETNIATVWETLKAVVRGQFKAIAARQNALRRDKRQQLEGEITGFRRDT</sequence>
<organism evidence="1 2">
    <name type="scientific">Pleurodeles waltl</name>
    <name type="common">Iberian ribbed newt</name>
    <dbReference type="NCBI Taxonomy" id="8319"/>
    <lineage>
        <taxon>Eukaryota</taxon>
        <taxon>Metazoa</taxon>
        <taxon>Chordata</taxon>
        <taxon>Craniata</taxon>
        <taxon>Vertebrata</taxon>
        <taxon>Euteleostomi</taxon>
        <taxon>Amphibia</taxon>
        <taxon>Batrachia</taxon>
        <taxon>Caudata</taxon>
        <taxon>Salamandroidea</taxon>
        <taxon>Salamandridae</taxon>
        <taxon>Pleurodelinae</taxon>
        <taxon>Pleurodeles</taxon>
    </lineage>
</organism>
<evidence type="ECO:0000313" key="1">
    <source>
        <dbReference type="EMBL" id="KAJ1207750.1"/>
    </source>
</evidence>
<name>A0AAV7W620_PLEWA</name>
<gene>
    <name evidence="1" type="ORF">NDU88_003140</name>
</gene>